<name>A5AFS0_VITVI</name>
<sequence>MAARVLLGNPDGVAPHSMAVRDLLGNLDGVAPDSNARSVSLGGGVLIPCTCRRSPLWCAGYLTTGWERRTFQLPRSDMSGSSGRISHSRMGEEDVSTSPVRYVRIL</sequence>
<feature type="region of interest" description="Disordered" evidence="1">
    <location>
        <begin position="73"/>
        <end position="100"/>
    </location>
</feature>
<organism evidence="2">
    <name type="scientific">Vitis vinifera</name>
    <name type="common">Grape</name>
    <dbReference type="NCBI Taxonomy" id="29760"/>
    <lineage>
        <taxon>Eukaryota</taxon>
        <taxon>Viridiplantae</taxon>
        <taxon>Streptophyta</taxon>
        <taxon>Embryophyta</taxon>
        <taxon>Tracheophyta</taxon>
        <taxon>Spermatophyta</taxon>
        <taxon>Magnoliopsida</taxon>
        <taxon>eudicotyledons</taxon>
        <taxon>Gunneridae</taxon>
        <taxon>Pentapetalae</taxon>
        <taxon>rosids</taxon>
        <taxon>Vitales</taxon>
        <taxon>Vitaceae</taxon>
        <taxon>Viteae</taxon>
        <taxon>Vitis</taxon>
    </lineage>
</organism>
<accession>A5AFS0</accession>
<protein>
    <submittedName>
        <fullName evidence="2">Uncharacterized protein</fullName>
    </submittedName>
</protein>
<dbReference type="AlphaFoldDB" id="A5AFS0"/>
<proteinExistence type="predicted"/>
<dbReference type="EMBL" id="AM425616">
    <property type="protein sequence ID" value="CAN66695.1"/>
    <property type="molecule type" value="Genomic_DNA"/>
</dbReference>
<evidence type="ECO:0000256" key="1">
    <source>
        <dbReference type="SAM" id="MobiDB-lite"/>
    </source>
</evidence>
<gene>
    <name evidence="2" type="ORF">VITISV_028316</name>
</gene>
<evidence type="ECO:0000313" key="2">
    <source>
        <dbReference type="EMBL" id="CAN66695.1"/>
    </source>
</evidence>
<reference evidence="2" key="1">
    <citation type="journal article" date="2007" name="PLoS ONE">
        <title>The first genome sequence of an elite grapevine cultivar (Pinot noir Vitis vinifera L.): coping with a highly heterozygous genome.</title>
        <authorList>
            <person name="Velasco R."/>
            <person name="Zharkikh A."/>
            <person name="Troggio M."/>
            <person name="Cartwright D.A."/>
            <person name="Cestaro A."/>
            <person name="Pruss D."/>
            <person name="Pindo M."/>
            <person name="FitzGerald L.M."/>
            <person name="Vezzulli S."/>
            <person name="Reid J."/>
            <person name="Malacarne G."/>
            <person name="Iliev D."/>
            <person name="Coppola G."/>
            <person name="Wardell B."/>
            <person name="Micheletti D."/>
            <person name="Macalma T."/>
            <person name="Facci M."/>
            <person name="Mitchell J.T."/>
            <person name="Perazzolli M."/>
            <person name="Eldredge G."/>
            <person name="Gatto P."/>
            <person name="Oyzerski R."/>
            <person name="Moretto M."/>
            <person name="Gutin N."/>
            <person name="Stefanini M."/>
            <person name="Chen Y."/>
            <person name="Segala C."/>
            <person name="Davenport C."/>
            <person name="Dematte L."/>
            <person name="Mraz A."/>
            <person name="Battilana J."/>
            <person name="Stormo K."/>
            <person name="Costa F."/>
            <person name="Tao Q."/>
            <person name="Si-Ammour A."/>
            <person name="Harkins T."/>
            <person name="Lackey A."/>
            <person name="Perbost C."/>
            <person name="Taillon B."/>
            <person name="Stella A."/>
            <person name="Solovyev V."/>
            <person name="Fawcett J.A."/>
            <person name="Sterck L."/>
            <person name="Vandepoele K."/>
            <person name="Grando S.M."/>
            <person name="Toppo S."/>
            <person name="Moser C."/>
            <person name="Lanchbury J."/>
            <person name="Bogden R."/>
            <person name="Skolnick M."/>
            <person name="Sgaramella V."/>
            <person name="Bhatnagar S.K."/>
            <person name="Fontana P."/>
            <person name="Gutin A."/>
            <person name="Van de Peer Y."/>
            <person name="Salamini F."/>
            <person name="Viola R."/>
        </authorList>
    </citation>
    <scope>NUCLEOTIDE SEQUENCE</scope>
</reference>